<accession>A0A841HGC0</accession>
<proteinExistence type="predicted"/>
<organism evidence="3 4">
    <name type="scientific">Povalibacter uvarum</name>
    <dbReference type="NCBI Taxonomy" id="732238"/>
    <lineage>
        <taxon>Bacteria</taxon>
        <taxon>Pseudomonadati</taxon>
        <taxon>Pseudomonadota</taxon>
        <taxon>Gammaproteobacteria</taxon>
        <taxon>Steroidobacterales</taxon>
        <taxon>Steroidobacteraceae</taxon>
        <taxon>Povalibacter</taxon>
    </lineage>
</organism>
<sequence>MPATAKISFAGLPSMVPAYVRVLLGKKPYIAPAGTTVTPIELEARTVKLSERHLQQYRDVCGVPAAAHLPPAYLHAVAMPMHMQLFIAQGFPVKVLGLIHLRNTIRVFRAIDAKAPLRLTVHFDTLRLTDAGQEYDFTTRYERDGQVVWEEISTMFARGNTPTKTEGGKRPSIERSAHPQEGTDTQTLEIRENTGWRYARVSGDFNPIHLTARTAAMFGFKQAVAHGMWSLGRCLGAAAVHLPPDGIQIDTQFKLPVYLPSQALSRTWAVDNGVDIAMCTMRGDRLHLAMQVRKLK</sequence>
<dbReference type="InterPro" id="IPR029069">
    <property type="entry name" value="HotDog_dom_sf"/>
</dbReference>
<evidence type="ECO:0000313" key="4">
    <source>
        <dbReference type="Proteomes" id="UP000588068"/>
    </source>
</evidence>
<dbReference type="PANTHER" id="PTHR43841">
    <property type="entry name" value="3-HYDROXYACYL-THIOESTER DEHYDRATASE HTDX-RELATED"/>
    <property type="match status" value="1"/>
</dbReference>
<gene>
    <name evidence="3" type="ORF">HNQ60_001007</name>
</gene>
<dbReference type="InterPro" id="IPR002539">
    <property type="entry name" value="MaoC-like_dom"/>
</dbReference>
<name>A0A841HGC0_9GAMM</name>
<comment type="caution">
    <text evidence="3">The sequence shown here is derived from an EMBL/GenBank/DDBJ whole genome shotgun (WGS) entry which is preliminary data.</text>
</comment>
<dbReference type="Proteomes" id="UP000588068">
    <property type="component" value="Unassembled WGS sequence"/>
</dbReference>
<protein>
    <submittedName>
        <fullName evidence="3">Acyl dehydratase</fullName>
    </submittedName>
</protein>
<dbReference type="Gene3D" id="3.10.129.10">
    <property type="entry name" value="Hotdog Thioesterase"/>
    <property type="match status" value="1"/>
</dbReference>
<dbReference type="RefSeq" id="WP_184329906.1">
    <property type="nucleotide sequence ID" value="NZ_JACHHZ010000001.1"/>
</dbReference>
<evidence type="ECO:0000259" key="2">
    <source>
        <dbReference type="Pfam" id="PF01575"/>
    </source>
</evidence>
<feature type="region of interest" description="Disordered" evidence="1">
    <location>
        <begin position="159"/>
        <end position="184"/>
    </location>
</feature>
<dbReference type="AlphaFoldDB" id="A0A841HGC0"/>
<evidence type="ECO:0000256" key="1">
    <source>
        <dbReference type="SAM" id="MobiDB-lite"/>
    </source>
</evidence>
<feature type="compositionally biased region" description="Basic and acidic residues" evidence="1">
    <location>
        <begin position="166"/>
        <end position="178"/>
    </location>
</feature>
<dbReference type="PANTHER" id="PTHR43841:SF3">
    <property type="entry name" value="(3R)-HYDROXYACYL-ACP DEHYDRATASE SUBUNIT HADB"/>
    <property type="match status" value="1"/>
</dbReference>
<dbReference type="SUPFAM" id="SSF54637">
    <property type="entry name" value="Thioesterase/thiol ester dehydrase-isomerase"/>
    <property type="match status" value="2"/>
</dbReference>
<reference evidence="3 4" key="1">
    <citation type="submission" date="2020-08" db="EMBL/GenBank/DDBJ databases">
        <title>Genomic Encyclopedia of Type Strains, Phase IV (KMG-IV): sequencing the most valuable type-strain genomes for metagenomic binning, comparative biology and taxonomic classification.</title>
        <authorList>
            <person name="Goeker M."/>
        </authorList>
    </citation>
    <scope>NUCLEOTIDE SEQUENCE [LARGE SCALE GENOMIC DNA]</scope>
    <source>
        <strain evidence="3 4">DSM 26723</strain>
    </source>
</reference>
<dbReference type="EMBL" id="JACHHZ010000001">
    <property type="protein sequence ID" value="MBB6092161.1"/>
    <property type="molecule type" value="Genomic_DNA"/>
</dbReference>
<evidence type="ECO:0000313" key="3">
    <source>
        <dbReference type="EMBL" id="MBB6092161.1"/>
    </source>
</evidence>
<feature type="domain" description="MaoC-like" evidence="2">
    <location>
        <begin position="178"/>
        <end position="272"/>
    </location>
</feature>
<keyword evidence="4" id="KW-1185">Reference proteome</keyword>
<dbReference type="Pfam" id="PF01575">
    <property type="entry name" value="MaoC_dehydratas"/>
    <property type="match status" value="1"/>
</dbReference>